<dbReference type="Proteomes" id="UP000001881">
    <property type="component" value="Unassembled WGS sequence"/>
</dbReference>
<evidence type="ECO:0000259" key="2">
    <source>
        <dbReference type="PROSITE" id="PS51391"/>
    </source>
</evidence>
<feature type="compositionally biased region" description="Basic and acidic residues" evidence="1">
    <location>
        <begin position="455"/>
        <end position="473"/>
    </location>
</feature>
<dbReference type="eggNOG" id="KOG0132">
    <property type="taxonomic scope" value="Eukaryota"/>
</dbReference>
<feature type="compositionally biased region" description="Basic and acidic residues" evidence="1">
    <location>
        <begin position="429"/>
        <end position="443"/>
    </location>
</feature>
<name>F7VPG8_SORMK</name>
<dbReference type="Gene3D" id="1.25.40.90">
    <property type="match status" value="1"/>
</dbReference>
<feature type="compositionally biased region" description="Basic and acidic residues" evidence="1">
    <location>
        <begin position="397"/>
        <end position="413"/>
    </location>
</feature>
<keyword evidence="4" id="KW-1185">Reference proteome</keyword>
<evidence type="ECO:0000313" key="4">
    <source>
        <dbReference type="Proteomes" id="UP000001881"/>
    </source>
</evidence>
<feature type="compositionally biased region" description="Polar residues" evidence="1">
    <location>
        <begin position="627"/>
        <end position="636"/>
    </location>
</feature>
<sequence length="636" mass="67468">MSSTLSSSQAAVAELEKGLGEMQNLKPPGVSGSKISSLTQLCLNNVQHESQLVQKLYTHYKKTPNTHKLGVLYVVDSVARKWLDQAKARGQPVTLGAPDGTYAAGVHRVTELMPMFMNAIISSAPEDQKEKIKKLVDIWDKGQTFPPDMVNTFKQKLNAHQQQQNVSTTPPGSPPPNPLGFLQAQAASRPAPTPTTSTTMPPNILETLANLARLNANAAQSNPSAATPAPAPAVTAAVAPSPVHMGVPQIPPITSSTPHLFPSAGQPSNGALPAGYLPGVGHSGMSYLPASQPVVQSMNMPPTMPFGFQAPAAQPAQPAQVPAVTPVANPAGTAQLISALVAQGVAYDKIATIIQTLGQGNGSALTAPPQPVAQPPYPGYAAPPPAGGVSAAPAWEPVRHDESRDCNGYRDGMRSPNRPRGRSRSRSPRRWDVRGSPRSRGNDRFGYGRSTPPRGRPDDRGRDRDVRIPDYRQRSPPTDYQTGISVIPIHKLTEADRKWMLTAPYGGSGGQPITTGLVVEEPDIEIGAGVSSKAISRRMQTDKGGNHGPKSSRRDDEPQHPNGNAGGPPPAGNRWRHGREKHRNNSGDDRRGDRNDKSAANDDPIVMGLPGNITVGPNGINFPPNYAFSSNSTANN</sequence>
<dbReference type="FunFam" id="1.25.40.90:FF:000026">
    <property type="entry name" value="RNA binding protein Nrd1"/>
    <property type="match status" value="1"/>
</dbReference>
<dbReference type="PROSITE" id="PS51391">
    <property type="entry name" value="CID"/>
    <property type="match status" value="1"/>
</dbReference>
<dbReference type="Pfam" id="PF04818">
    <property type="entry name" value="CID"/>
    <property type="match status" value="1"/>
</dbReference>
<dbReference type="InterPro" id="IPR008942">
    <property type="entry name" value="ENTH_VHS"/>
</dbReference>
<dbReference type="OrthoDB" id="79367at2759"/>
<feature type="region of interest" description="Disordered" evidence="1">
    <location>
        <begin position="529"/>
        <end position="636"/>
    </location>
</feature>
<dbReference type="InterPro" id="IPR006569">
    <property type="entry name" value="CID_dom"/>
</dbReference>
<accession>F7VPG8</accession>
<dbReference type="Pfam" id="PF21380">
    <property type="entry name" value="Nrd1-Seb1_dom2"/>
    <property type="match status" value="1"/>
</dbReference>
<reference evidence="3 4" key="1">
    <citation type="journal article" date="2010" name="PLoS Genet.">
        <title>De novo assembly of a 40 Mb eukaryotic genome from short sequence reads: Sordaria macrospora, a model organism for fungal morphogenesis.</title>
        <authorList>
            <person name="Nowrousian M."/>
            <person name="Stajich J."/>
            <person name="Chu M."/>
            <person name="Engh I."/>
            <person name="Espagne E."/>
            <person name="Halliday K."/>
            <person name="Kamerewerd J."/>
            <person name="Kempken F."/>
            <person name="Knab B."/>
            <person name="Kuo H.C."/>
            <person name="Osiewacz H.D."/>
            <person name="Poeggeler S."/>
            <person name="Read N."/>
            <person name="Seiler S."/>
            <person name="Smith K."/>
            <person name="Zickler D."/>
            <person name="Kueck U."/>
            <person name="Freitag M."/>
        </authorList>
    </citation>
    <scope>NUCLEOTIDE SEQUENCE [LARGE SCALE GENOMIC DNA]</scope>
    <source>
        <strain evidence="4">ATCC MYA-333 / DSM 997 / K(L3346) / K-hell</strain>
        <tissue evidence="3">Mycelium</tissue>
    </source>
</reference>
<dbReference type="EMBL" id="CABT02000003">
    <property type="protein sequence ID" value="CCC07396.1"/>
    <property type="molecule type" value="Genomic_DNA"/>
</dbReference>
<feature type="compositionally biased region" description="Polar residues" evidence="1">
    <location>
        <begin position="157"/>
        <end position="166"/>
    </location>
</feature>
<dbReference type="HOGENOM" id="CLU_016577_0_0_1"/>
<dbReference type="CDD" id="cd16984">
    <property type="entry name" value="CID_Nrd1_like"/>
    <property type="match status" value="1"/>
</dbReference>
<feature type="region of interest" description="Disordered" evidence="1">
    <location>
        <begin position="157"/>
        <end position="202"/>
    </location>
</feature>
<feature type="region of interest" description="Disordered" evidence="1">
    <location>
        <begin position="365"/>
        <end position="485"/>
    </location>
</feature>
<dbReference type="STRING" id="771870.F7VPG8"/>
<evidence type="ECO:0000313" key="3">
    <source>
        <dbReference type="EMBL" id="CCC07396.1"/>
    </source>
</evidence>
<dbReference type="FunCoup" id="F7VPG8">
    <property type="interactions" value="212"/>
</dbReference>
<dbReference type="SUPFAM" id="SSF48464">
    <property type="entry name" value="ENTH/VHS domain"/>
    <property type="match status" value="1"/>
</dbReference>
<feature type="compositionally biased region" description="Pro residues" evidence="1">
    <location>
        <begin position="368"/>
        <end position="386"/>
    </location>
</feature>
<feature type="compositionally biased region" description="Basic and acidic residues" evidence="1">
    <location>
        <begin position="583"/>
        <end position="600"/>
    </location>
</feature>
<feature type="compositionally biased region" description="Basic residues" evidence="1">
    <location>
        <begin position="417"/>
        <end position="428"/>
    </location>
</feature>
<dbReference type="VEuPathDB" id="FungiDB:SMAC_02402"/>
<evidence type="ECO:0000256" key="1">
    <source>
        <dbReference type="SAM" id="MobiDB-lite"/>
    </source>
</evidence>
<dbReference type="OMA" id="GIVQTCI"/>
<dbReference type="SMART" id="SM00582">
    <property type="entry name" value="RPR"/>
    <property type="match status" value="1"/>
</dbReference>
<organism evidence="3 4">
    <name type="scientific">Sordaria macrospora (strain ATCC MYA-333 / DSM 997 / K(L3346) / K-hell)</name>
    <dbReference type="NCBI Taxonomy" id="771870"/>
    <lineage>
        <taxon>Eukaryota</taxon>
        <taxon>Fungi</taxon>
        <taxon>Dikarya</taxon>
        <taxon>Ascomycota</taxon>
        <taxon>Pezizomycotina</taxon>
        <taxon>Sordariomycetes</taxon>
        <taxon>Sordariomycetidae</taxon>
        <taxon>Sordariales</taxon>
        <taxon>Sordariaceae</taxon>
        <taxon>Sordaria</taxon>
    </lineage>
</organism>
<comment type="caution">
    <text evidence="3">The sequence shown here is derived from an EMBL/GenBank/DDBJ whole genome shotgun (WGS) entry which is preliminary data.</text>
</comment>
<dbReference type="InterPro" id="IPR048892">
    <property type="entry name" value="Nrd1_Seb1_dom2"/>
</dbReference>
<dbReference type="AlphaFoldDB" id="F7VPG8"/>
<proteinExistence type="predicted"/>
<feature type="domain" description="CID" evidence="2">
    <location>
        <begin position="7"/>
        <end position="161"/>
    </location>
</feature>
<protein>
    <submittedName>
        <fullName evidence="3">WGS project CABT00000000 data, contig 2.3</fullName>
    </submittedName>
</protein>
<dbReference type="InParanoid" id="F7VPG8"/>
<gene>
    <name evidence="3" type="ORF">SMAC_02402</name>
</gene>
<feature type="compositionally biased region" description="Polar residues" evidence="1">
    <location>
        <begin position="475"/>
        <end position="484"/>
    </location>
</feature>